<evidence type="ECO:0000256" key="1">
    <source>
        <dbReference type="SAM" id="SignalP"/>
    </source>
</evidence>
<comment type="caution">
    <text evidence="3">The sequence shown here is derived from an EMBL/GenBank/DDBJ whole genome shotgun (WGS) entry which is preliminary data.</text>
</comment>
<organism evidence="3 5">
    <name type="scientific">Friedmanniomyces endolithicus</name>
    <dbReference type="NCBI Taxonomy" id="329885"/>
    <lineage>
        <taxon>Eukaryota</taxon>
        <taxon>Fungi</taxon>
        <taxon>Dikarya</taxon>
        <taxon>Ascomycota</taxon>
        <taxon>Pezizomycotina</taxon>
        <taxon>Dothideomycetes</taxon>
        <taxon>Dothideomycetidae</taxon>
        <taxon>Mycosphaerellales</taxon>
        <taxon>Teratosphaeriaceae</taxon>
        <taxon>Friedmanniomyces</taxon>
    </lineage>
</organism>
<dbReference type="Pfam" id="PF10645">
    <property type="entry name" value="Carb_bind"/>
    <property type="match status" value="1"/>
</dbReference>
<dbReference type="EMBL" id="JASUXU010000018">
    <property type="protein sequence ID" value="KAK0321897.1"/>
    <property type="molecule type" value="Genomic_DNA"/>
</dbReference>
<protein>
    <recommendedName>
        <fullName evidence="2">Endo-1,3(4)-beta-glucanase 1 carbohydrate binding domain-containing protein</fullName>
    </recommendedName>
</protein>
<dbReference type="Proteomes" id="UP001175353">
    <property type="component" value="Unassembled WGS sequence"/>
</dbReference>
<keyword evidence="1" id="KW-0732">Signal</keyword>
<feature type="domain" description="Endo-1,3(4)-beta-glucanase 1 carbohydrate binding" evidence="2">
    <location>
        <begin position="31"/>
        <end position="78"/>
    </location>
</feature>
<reference evidence="3" key="1">
    <citation type="submission" date="2021-12" db="EMBL/GenBank/DDBJ databases">
        <title>Black yeast isolated from Biological Soil Crust.</title>
        <authorList>
            <person name="Kurbessoian T."/>
        </authorList>
    </citation>
    <scope>NUCLEOTIDE SEQUENCE</scope>
    <source>
        <strain evidence="3">CCFEE 5208</strain>
    </source>
</reference>
<evidence type="ECO:0000313" key="4">
    <source>
        <dbReference type="EMBL" id="KAK0979282.1"/>
    </source>
</evidence>
<feature type="chain" id="PRO_5044710423" description="Endo-1,3(4)-beta-glucanase 1 carbohydrate binding domain-containing protein" evidence="1">
    <location>
        <begin position="20"/>
        <end position="825"/>
    </location>
</feature>
<reference evidence="4" key="2">
    <citation type="submission" date="2023-06" db="EMBL/GenBank/DDBJ databases">
        <title>Black Yeasts Isolated from many extreme environments.</title>
        <authorList>
            <person name="Coleine C."/>
            <person name="Stajich J.E."/>
            <person name="Selbmann L."/>
        </authorList>
    </citation>
    <scope>NUCLEOTIDE SEQUENCE</scope>
    <source>
        <strain evidence="4">CCFEE 5200</strain>
    </source>
</reference>
<dbReference type="Proteomes" id="UP001168146">
    <property type="component" value="Unassembled WGS sequence"/>
</dbReference>
<evidence type="ECO:0000259" key="2">
    <source>
        <dbReference type="Pfam" id="PF10645"/>
    </source>
</evidence>
<evidence type="ECO:0000313" key="6">
    <source>
        <dbReference type="Proteomes" id="UP001175353"/>
    </source>
</evidence>
<dbReference type="GO" id="GO:0030246">
    <property type="term" value="F:carbohydrate binding"/>
    <property type="evidence" value="ECO:0007669"/>
    <property type="project" value="InterPro"/>
</dbReference>
<name>A0AAN6JEY8_9PEZI</name>
<evidence type="ECO:0000313" key="5">
    <source>
        <dbReference type="Proteomes" id="UP001168146"/>
    </source>
</evidence>
<sequence length="825" mass="87688">MRGSILVLPIFCAVGAVYCAPPPANPNLKPCGDAYYLPSQYTCYNGDFLCPVLNGEATLRCGLACYRPEMYGCVNGELVYPPTGGAAAGSSGSPGSATASSGLPVGSSALTSSPSGTAAAAVCTETPTTQHLSDPPYENYFYSDCHSSNQVVVTSPLPASNLSVIGPRLLVAWPAGNSGVLAYFAPQNGVNGSLGIELVNGTASQPLSGAYTPANGSSLTGNPRVGISTLVKFNSSAFLTVPILGSVRTMRDFTEGPSILVPIVQDAIVFSPTTGGGATLSRLWFDNITTSAMSFVPASGSSGKITINNRTLELPAGTYNFTATFDYPQLHQLSAPKVLNQQSQGLIAQYPDQTTSLSFLSYSQKLLAGAWRFLTYFGRDSMISALLLQPVLSEGEGSATEAIISAVLERLNRTDGSVCHEETIGAQRVATYLNLEKNITSTAPGCTYQMIDTDYYLSPVMVNYFVNSAIGRGRRDAFLATTSTQDFGNLGLSYAELALINAEKIMNTSAAFAQSGGQTQTNLIHLKADQIVGEWRDSTYGIGGGRIPYDVNTALVPAALRAISTLSAAGFYPSHPEWNTTAAAYAQVWEDSTLQFFQVTVPVSEAQTLVTNYTSEAGYGFPSHASNITSDVVYHGLSLMGNDNQPIVKVMNSDDCFRHFLVNSTNQTQLTAFVNQTANNILQPFPVGLSNPVGLLVANPAYGGDAVYAANWTNSAYHGTVVWSWPMAMMAAGLQRQLGRCADSSPPDFCADSTVHGNVLAAYNHLWDLIEANTPDLSTEVWSWLFQDGKFVVEPLGALPGATEGDIRQLWSLTFLAVMRDTSLR</sequence>
<gene>
    <name evidence="3" type="ORF">LTR82_006868</name>
    <name evidence="4" type="ORF">LTR91_012641</name>
</gene>
<accession>A0AAN6JEY8</accession>
<feature type="signal peptide" evidence="1">
    <location>
        <begin position="1"/>
        <end position="19"/>
    </location>
</feature>
<dbReference type="InterPro" id="IPR018909">
    <property type="entry name" value="Eng1_septum"/>
</dbReference>
<dbReference type="AlphaFoldDB" id="A0AAN6JEY8"/>
<dbReference type="EMBL" id="JAUJLE010000123">
    <property type="protein sequence ID" value="KAK0979282.1"/>
    <property type="molecule type" value="Genomic_DNA"/>
</dbReference>
<evidence type="ECO:0000313" key="3">
    <source>
        <dbReference type="EMBL" id="KAK0321897.1"/>
    </source>
</evidence>
<proteinExistence type="predicted"/>
<keyword evidence="6" id="KW-1185">Reference proteome</keyword>